<feature type="transmembrane region" description="Helical" evidence="2">
    <location>
        <begin position="89"/>
        <end position="110"/>
    </location>
</feature>
<proteinExistence type="predicted"/>
<feature type="compositionally biased region" description="Acidic residues" evidence="1">
    <location>
        <begin position="147"/>
        <end position="157"/>
    </location>
</feature>
<dbReference type="KEGG" id="tfa:BW733_12265"/>
<dbReference type="AlphaFoldDB" id="A0A1Q2CZQ6"/>
<keyword evidence="4" id="KW-1185">Reference proteome</keyword>
<dbReference type="RefSeq" id="WP_077350807.1">
    <property type="nucleotide sequence ID" value="NZ_CP019607.1"/>
</dbReference>
<organism evidence="3 4">
    <name type="scientific">Tessaracoccus flavescens</name>
    <dbReference type="NCBI Taxonomy" id="399497"/>
    <lineage>
        <taxon>Bacteria</taxon>
        <taxon>Bacillati</taxon>
        <taxon>Actinomycetota</taxon>
        <taxon>Actinomycetes</taxon>
        <taxon>Propionibacteriales</taxon>
        <taxon>Propionibacteriaceae</taxon>
        <taxon>Tessaracoccus</taxon>
    </lineage>
</organism>
<sequence>MNLRMRTLGPPIGLSIAVWGLVAAVPAVSWVYGSLFWVVVALCAGWGLAYATRPVTLNLSLIQLVSLMVVTAVAAAVDANDPTMLMAGMLGWLWWALWMVPVFVVQRLMLGPAQDPRRAPDPSQSPEEDTEQDANQHGSDPLLTAEPVDEPQDSPRP</sequence>
<dbReference type="EMBL" id="CP019607">
    <property type="protein sequence ID" value="AQP51471.1"/>
    <property type="molecule type" value="Genomic_DNA"/>
</dbReference>
<keyword evidence="2" id="KW-0472">Membrane</keyword>
<gene>
    <name evidence="3" type="ORF">BW733_12265</name>
</gene>
<feature type="transmembrane region" description="Helical" evidence="2">
    <location>
        <begin position="34"/>
        <end position="52"/>
    </location>
</feature>
<accession>A0A1Q2CZQ6</accession>
<evidence type="ECO:0000313" key="4">
    <source>
        <dbReference type="Proteomes" id="UP000188235"/>
    </source>
</evidence>
<protein>
    <submittedName>
        <fullName evidence="3">Uncharacterized protein</fullName>
    </submittedName>
</protein>
<feature type="region of interest" description="Disordered" evidence="1">
    <location>
        <begin position="114"/>
        <end position="157"/>
    </location>
</feature>
<evidence type="ECO:0000313" key="3">
    <source>
        <dbReference type="EMBL" id="AQP51471.1"/>
    </source>
</evidence>
<feature type="transmembrane region" description="Helical" evidence="2">
    <location>
        <begin position="59"/>
        <end position="77"/>
    </location>
</feature>
<name>A0A1Q2CZQ6_9ACTN</name>
<evidence type="ECO:0000256" key="1">
    <source>
        <dbReference type="SAM" id="MobiDB-lite"/>
    </source>
</evidence>
<reference evidence="3 4" key="1">
    <citation type="journal article" date="2008" name="Int. J. Syst. Evol. Microbiol.">
        <title>Tessaracoccus flavescens sp. nov., isolated from marine sediment.</title>
        <authorList>
            <person name="Lee D.W."/>
            <person name="Lee S.D."/>
        </authorList>
    </citation>
    <scope>NUCLEOTIDE SEQUENCE [LARGE SCALE GENOMIC DNA]</scope>
    <source>
        <strain evidence="3 4">SST-39T</strain>
    </source>
</reference>
<keyword evidence="2" id="KW-1133">Transmembrane helix</keyword>
<evidence type="ECO:0000256" key="2">
    <source>
        <dbReference type="SAM" id="Phobius"/>
    </source>
</evidence>
<keyword evidence="2" id="KW-0812">Transmembrane</keyword>
<dbReference type="Proteomes" id="UP000188235">
    <property type="component" value="Chromosome"/>
</dbReference>